<evidence type="ECO:0000256" key="2">
    <source>
        <dbReference type="ARBA" id="ARBA00001946"/>
    </source>
</evidence>
<dbReference type="PROSITE" id="PS51462">
    <property type="entry name" value="NUDIX"/>
    <property type="match status" value="1"/>
</dbReference>
<evidence type="ECO:0000256" key="5">
    <source>
        <dbReference type="ARBA" id="ARBA00022801"/>
    </source>
</evidence>
<evidence type="ECO:0000256" key="4">
    <source>
        <dbReference type="ARBA" id="ARBA00016377"/>
    </source>
</evidence>
<dbReference type="InterPro" id="IPR020084">
    <property type="entry name" value="NUDIX_hydrolase_CS"/>
</dbReference>
<accession>A0A1H8EP39</accession>
<proteinExistence type="inferred from homology"/>
<comment type="catalytic activity">
    <reaction evidence="1">
        <text>GDP-alpha-D-mannose + H2O = alpha-D-mannose 1-phosphate + GMP + 2 H(+)</text>
        <dbReference type="Rhea" id="RHEA:27978"/>
        <dbReference type="ChEBI" id="CHEBI:15377"/>
        <dbReference type="ChEBI" id="CHEBI:15378"/>
        <dbReference type="ChEBI" id="CHEBI:57527"/>
        <dbReference type="ChEBI" id="CHEBI:58115"/>
        <dbReference type="ChEBI" id="CHEBI:58409"/>
    </reaction>
</comment>
<comment type="similarity">
    <text evidence="3">Belongs to the Nudix hydrolase family. NudK subfamily.</text>
</comment>
<dbReference type="Proteomes" id="UP000199531">
    <property type="component" value="Unassembled WGS sequence"/>
</dbReference>
<dbReference type="Gene3D" id="3.90.79.10">
    <property type="entry name" value="Nucleoside Triphosphate Pyrophosphohydrolase"/>
    <property type="match status" value="1"/>
</dbReference>
<evidence type="ECO:0000256" key="3">
    <source>
        <dbReference type="ARBA" id="ARBA00007275"/>
    </source>
</evidence>
<dbReference type="PANTHER" id="PTHR11839">
    <property type="entry name" value="UDP/ADP-SUGAR PYROPHOSPHATASE"/>
    <property type="match status" value="1"/>
</dbReference>
<protein>
    <recommendedName>
        <fullName evidence="4">GDP-mannose pyrophosphatase</fullName>
    </recommendedName>
    <alternativeName>
        <fullName evidence="6">GDP-mannose hydrolase</fullName>
    </alternativeName>
    <alternativeName>
        <fullName evidence="7">GDPMK</fullName>
    </alternativeName>
</protein>
<evidence type="ECO:0000259" key="8">
    <source>
        <dbReference type="PROSITE" id="PS51462"/>
    </source>
</evidence>
<evidence type="ECO:0000256" key="6">
    <source>
        <dbReference type="ARBA" id="ARBA00032162"/>
    </source>
</evidence>
<comment type="cofactor">
    <cofactor evidence="2">
        <name>Mg(2+)</name>
        <dbReference type="ChEBI" id="CHEBI:18420"/>
    </cofactor>
</comment>
<evidence type="ECO:0000256" key="1">
    <source>
        <dbReference type="ARBA" id="ARBA00000847"/>
    </source>
</evidence>
<name>A0A1H8EP39_9BURK</name>
<keyword evidence="10" id="KW-1185">Reference proteome</keyword>
<dbReference type="GO" id="GO:0016787">
    <property type="term" value="F:hydrolase activity"/>
    <property type="evidence" value="ECO:0007669"/>
    <property type="project" value="UniProtKB-KW"/>
</dbReference>
<evidence type="ECO:0000313" key="9">
    <source>
        <dbReference type="EMBL" id="SEN21222.1"/>
    </source>
</evidence>
<dbReference type="SUPFAM" id="SSF55811">
    <property type="entry name" value="Nudix"/>
    <property type="match status" value="1"/>
</dbReference>
<dbReference type="GO" id="GO:0019693">
    <property type="term" value="P:ribose phosphate metabolic process"/>
    <property type="evidence" value="ECO:0007669"/>
    <property type="project" value="TreeGrafter"/>
</dbReference>
<dbReference type="STRING" id="1121117.SAMN02745977_00763"/>
<keyword evidence="5" id="KW-0378">Hydrolase</keyword>
<dbReference type="OrthoDB" id="9806150at2"/>
<dbReference type="PROSITE" id="PS00893">
    <property type="entry name" value="NUDIX_BOX"/>
    <property type="match status" value="1"/>
</dbReference>
<dbReference type="InterPro" id="IPR015797">
    <property type="entry name" value="NUDIX_hydrolase-like_dom_sf"/>
</dbReference>
<reference evidence="9 10" key="1">
    <citation type="submission" date="2016-10" db="EMBL/GenBank/DDBJ databases">
        <authorList>
            <person name="de Groot N.N."/>
        </authorList>
    </citation>
    <scope>NUCLEOTIDE SEQUENCE [LARGE SCALE GENOMIC DNA]</scope>
    <source>
        <strain evidence="9 10">DSM 15123</strain>
    </source>
</reference>
<evidence type="ECO:0000256" key="7">
    <source>
        <dbReference type="ARBA" id="ARBA00032272"/>
    </source>
</evidence>
<evidence type="ECO:0000313" key="10">
    <source>
        <dbReference type="Proteomes" id="UP000199531"/>
    </source>
</evidence>
<dbReference type="PANTHER" id="PTHR11839:SF18">
    <property type="entry name" value="NUDIX HYDROLASE DOMAIN-CONTAINING PROTEIN"/>
    <property type="match status" value="1"/>
</dbReference>
<gene>
    <name evidence="9" type="ORF">SAMN02745977_00763</name>
</gene>
<dbReference type="AlphaFoldDB" id="A0A1H8EP39"/>
<dbReference type="InterPro" id="IPR000086">
    <property type="entry name" value="NUDIX_hydrolase_dom"/>
</dbReference>
<sequence length="208" mass="23524">MTGKQASYPSLVDQVRENHQPLAEVTQEQQCVLQGRFLRVVRDTVLQPNGKLATREYVQHPGAVVVVPMLDDGRYLLERQYRHPMARMMIEFPAGKLDDGEPGLDCARRELREETGCEAREWAYAGVMHNCIGYSDEHIEIWFARGLSQHEQALEEGELLHLSAATLPELLELTRSGALTDAKTLTCLLWLQLVDSGVWALDWQELAA</sequence>
<dbReference type="Pfam" id="PF00293">
    <property type="entry name" value="NUDIX"/>
    <property type="match status" value="1"/>
</dbReference>
<dbReference type="RefSeq" id="WP_091814048.1">
    <property type="nucleotide sequence ID" value="NZ_FOCW01000001.1"/>
</dbReference>
<dbReference type="EMBL" id="FOCW01000001">
    <property type="protein sequence ID" value="SEN21222.1"/>
    <property type="molecule type" value="Genomic_DNA"/>
</dbReference>
<organism evidence="9 10">
    <name type="scientific">Brachymonas denitrificans DSM 15123</name>
    <dbReference type="NCBI Taxonomy" id="1121117"/>
    <lineage>
        <taxon>Bacteria</taxon>
        <taxon>Pseudomonadati</taxon>
        <taxon>Pseudomonadota</taxon>
        <taxon>Betaproteobacteria</taxon>
        <taxon>Burkholderiales</taxon>
        <taxon>Comamonadaceae</taxon>
        <taxon>Brachymonas</taxon>
    </lineage>
</organism>
<dbReference type="GO" id="GO:0006753">
    <property type="term" value="P:nucleoside phosphate metabolic process"/>
    <property type="evidence" value="ECO:0007669"/>
    <property type="project" value="TreeGrafter"/>
</dbReference>
<feature type="domain" description="Nudix hydrolase" evidence="8">
    <location>
        <begin position="56"/>
        <end position="193"/>
    </location>
</feature>